<dbReference type="EMBL" id="CP059732">
    <property type="protein sequence ID" value="QMW04375.1"/>
    <property type="molecule type" value="Genomic_DNA"/>
</dbReference>
<dbReference type="Pfam" id="PF13711">
    <property type="entry name" value="DUF4160"/>
    <property type="match status" value="1"/>
</dbReference>
<dbReference type="RefSeq" id="WP_182461629.1">
    <property type="nucleotide sequence ID" value="NZ_CP059732.1"/>
</dbReference>
<sequence length="95" mass="10828">MPKIAVYQFLTFFAYMFDAVGGEPPHLHVSKTKSRNTRFAKIWLDSLTFAEIGDFTEKELALVNKLATENQSALLDLFHRVRAGEKIKAITLKIK</sequence>
<dbReference type="Proteomes" id="UP000515369">
    <property type="component" value="Chromosome"/>
</dbReference>
<name>A0A7G5GZT3_9BACT</name>
<protein>
    <submittedName>
        <fullName evidence="1">DUF4160 domain-containing protein</fullName>
    </submittedName>
</protein>
<evidence type="ECO:0000313" key="2">
    <source>
        <dbReference type="Proteomes" id="UP000515369"/>
    </source>
</evidence>
<gene>
    <name evidence="1" type="ORF">H3H32_05370</name>
</gene>
<dbReference type="InterPro" id="IPR025427">
    <property type="entry name" value="DUF4160"/>
</dbReference>
<proteinExistence type="predicted"/>
<evidence type="ECO:0000313" key="1">
    <source>
        <dbReference type="EMBL" id="QMW04375.1"/>
    </source>
</evidence>
<dbReference type="KEGG" id="sfol:H3H32_05370"/>
<reference evidence="1 2" key="1">
    <citation type="submission" date="2020-07" db="EMBL/GenBank/DDBJ databases">
        <title>Spirosoma foliorum sp. nov., isolated from the leaves on the Nejang mountain Korea, Republic of.</title>
        <authorList>
            <person name="Ho H."/>
            <person name="Lee Y.-J."/>
            <person name="Nurcahyanto D.-A."/>
            <person name="Kim S.-G."/>
        </authorList>
    </citation>
    <scope>NUCLEOTIDE SEQUENCE [LARGE SCALE GENOMIC DNA]</scope>
    <source>
        <strain evidence="1 2">PL0136</strain>
    </source>
</reference>
<dbReference type="AlphaFoldDB" id="A0A7G5GZT3"/>
<accession>A0A7G5GZT3</accession>
<keyword evidence="2" id="KW-1185">Reference proteome</keyword>
<organism evidence="1 2">
    <name type="scientific">Spirosoma foliorum</name>
    <dbReference type="NCBI Taxonomy" id="2710596"/>
    <lineage>
        <taxon>Bacteria</taxon>
        <taxon>Pseudomonadati</taxon>
        <taxon>Bacteroidota</taxon>
        <taxon>Cytophagia</taxon>
        <taxon>Cytophagales</taxon>
        <taxon>Cytophagaceae</taxon>
        <taxon>Spirosoma</taxon>
    </lineage>
</organism>